<reference evidence="3" key="2">
    <citation type="submission" date="2007-04" db="EMBL/GenBank/DDBJ databases">
        <title>Complete genome sequence of the nitrogen-fixing bacterium Azorhizobium caulinodans ORS571.</title>
        <authorList>
            <person name="Lee K.B."/>
            <person name="Backer P.D."/>
            <person name="Aono T."/>
            <person name="Liu C.T."/>
            <person name="Suzuki S."/>
            <person name="Suzuki T."/>
            <person name="Kaneko T."/>
            <person name="Yamada M."/>
            <person name="Tabata S."/>
            <person name="Kupfer D.M."/>
            <person name="Najar F.Z."/>
            <person name="Wiley G.B."/>
            <person name="Roe B."/>
            <person name="Binnewies T."/>
            <person name="Ussery D."/>
            <person name="Vereecke D."/>
            <person name="Gevers D."/>
            <person name="Holsters M."/>
            <person name="Oyaizu H."/>
        </authorList>
    </citation>
    <scope>NUCLEOTIDE SEQUENCE [LARGE SCALE GENOMIC DNA]</scope>
    <source>
        <strain evidence="3">ATCC 43989 / DSM 5975 / JCM 20966 / LMG 6465 / NBRC 14845 / NCIMB 13405 / ORS 571</strain>
    </source>
</reference>
<name>A8IK22_AZOC5</name>
<dbReference type="InterPro" id="IPR003779">
    <property type="entry name" value="CMD-like"/>
</dbReference>
<proteinExistence type="predicted"/>
<protein>
    <recommendedName>
        <fullName evidence="1">Carboxymuconolactone decarboxylase-like domain-containing protein</fullName>
    </recommendedName>
</protein>
<dbReference type="PANTHER" id="PTHR34846:SF10">
    <property type="entry name" value="CYTOPLASMIC PROTEIN"/>
    <property type="match status" value="1"/>
</dbReference>
<dbReference type="PANTHER" id="PTHR34846">
    <property type="entry name" value="4-CARBOXYMUCONOLACTONE DECARBOXYLASE FAMILY PROTEIN (AFU_ORTHOLOGUE AFUA_6G11590)"/>
    <property type="match status" value="1"/>
</dbReference>
<reference evidence="2 3" key="3">
    <citation type="journal article" date="2008" name="BMC Genomics">
        <title>The genome of the versatile nitrogen fixer Azorhizobium caulinodans ORS571.</title>
        <authorList>
            <person name="Lee KB."/>
            <person name="Backer P.D."/>
            <person name="Aono T."/>
            <person name="Liu CT."/>
            <person name="Suzuki S."/>
            <person name="Suzuki T."/>
            <person name="Kaneko T."/>
            <person name="Yamada M."/>
            <person name="Tabata S."/>
            <person name="Kupfer D.M."/>
            <person name="Najar F.Z."/>
            <person name="Wiley G.B."/>
            <person name="Roe B."/>
            <person name="Binnewies T.T."/>
            <person name="Ussery D.W."/>
            <person name="D'Haeze W."/>
            <person name="Herder J.D."/>
            <person name="Gevers D."/>
            <person name="Vereecke D."/>
            <person name="Holsters M."/>
            <person name="Oyaizu H."/>
        </authorList>
    </citation>
    <scope>NUCLEOTIDE SEQUENCE [LARGE SCALE GENOMIC DNA]</scope>
    <source>
        <strain evidence="3">ATCC 43989 / DSM 5975 / JCM 20966 / LMG 6465 / NBRC 14845 / NCIMB 13405 / ORS 571</strain>
    </source>
</reference>
<dbReference type="Proteomes" id="UP000000270">
    <property type="component" value="Chromosome"/>
</dbReference>
<keyword evidence="3" id="KW-1185">Reference proteome</keyword>
<reference evidence="2 3" key="5">
    <citation type="journal article" date="2010" name="Appl. Environ. Microbiol.">
        <title>phrR-like gene praR of Azorhizobium caulinodans ORS571 is essential for symbiosis with Sesbania rostrata and is involved in expression of reb genes.</title>
        <authorList>
            <person name="Akiba N."/>
            <person name="Aono T."/>
            <person name="Toyazaki H."/>
            <person name="Sato S."/>
            <person name="Oyaizu H."/>
        </authorList>
    </citation>
    <scope>NUCLEOTIDE SEQUENCE [LARGE SCALE GENOMIC DNA]</scope>
    <source>
        <strain evidence="3">ATCC 43989 / DSM 5975 / JCM 20966 / LMG 6465 / NBRC 14845 / NCIMB 13405 / ORS 571</strain>
    </source>
</reference>
<accession>A8IK22</accession>
<sequence>MSHPVILPRLVLERAWSASRRRTMSERIKEPFRLAPEGIKAMMALEASIRHSTLETSVREFVKLRASQINGCAFCLAMHARDARAQGESEMRLHLLAGWREATCYTPRERAALAWTEALTLLPQTRAPDADYAEIAAVFTEEERVQLTLLIGAINTWNRLQVGFRVAPALETAHAAA</sequence>
<dbReference type="HOGENOM" id="CLU_082760_6_2_5"/>
<dbReference type="STRING" id="438753.AZC_0390"/>
<reference evidence="2 3" key="1">
    <citation type="journal article" date="2007" name="Appl. Environ. Microbiol.">
        <title>Rhizobial factors required for stem nodule maturation and maintenance in Sesbania rostrata-Azorhizobium caulinodans ORS571 symbiosis.</title>
        <authorList>
            <person name="Suzuki S."/>
            <person name="Aono T."/>
            <person name="Lee KB."/>
            <person name="Suzuki T."/>
            <person name="Liu CT."/>
            <person name="Miwa H."/>
            <person name="Wakao S."/>
            <person name="Iki T."/>
            <person name="Oyaizu H."/>
        </authorList>
    </citation>
    <scope>NUCLEOTIDE SEQUENCE [LARGE SCALE GENOMIC DNA]</scope>
    <source>
        <strain evidence="3">ATCC 43989 / DSM 5975 / JCM 20966 / LMG 6465 / NBRC 14845 / NCIMB 13405 / ORS 571</strain>
    </source>
</reference>
<organism evidence="2 3">
    <name type="scientific">Azorhizobium caulinodans (strain ATCC 43989 / DSM 5975 / JCM 20966 / LMG 6465 / NBRC 14845 / NCIMB 13405 / ORS 571)</name>
    <dbReference type="NCBI Taxonomy" id="438753"/>
    <lineage>
        <taxon>Bacteria</taxon>
        <taxon>Pseudomonadati</taxon>
        <taxon>Pseudomonadota</taxon>
        <taxon>Alphaproteobacteria</taxon>
        <taxon>Hyphomicrobiales</taxon>
        <taxon>Xanthobacteraceae</taxon>
        <taxon>Azorhizobium</taxon>
    </lineage>
</organism>
<evidence type="ECO:0000313" key="2">
    <source>
        <dbReference type="EMBL" id="BAF86388.1"/>
    </source>
</evidence>
<dbReference type="Gene3D" id="1.20.1290.10">
    <property type="entry name" value="AhpD-like"/>
    <property type="match status" value="1"/>
</dbReference>
<dbReference type="EMBL" id="AP009384">
    <property type="protein sequence ID" value="BAF86388.1"/>
    <property type="molecule type" value="Genomic_DNA"/>
</dbReference>
<dbReference type="NCBIfam" id="TIGR00778">
    <property type="entry name" value="ahpD_dom"/>
    <property type="match status" value="1"/>
</dbReference>
<reference evidence="2 3" key="6">
    <citation type="journal article" date="2011" name="Appl. Environ. Microbiol.">
        <title>Involvement of the azorhizobial chromosome partition gene (parA) in the onset of bacteroid differentiation during Sesbania rostrata stem nodule development.</title>
        <authorList>
            <person name="Liu CT."/>
            <person name="Lee KB."/>
            <person name="Wang YS."/>
            <person name="Peng MH."/>
            <person name="Lee KT."/>
            <person name="Suzuki S."/>
            <person name="Suzuki T."/>
            <person name="Oyaizu H."/>
        </authorList>
    </citation>
    <scope>NUCLEOTIDE SEQUENCE [LARGE SCALE GENOMIC DNA]</scope>
    <source>
        <strain evidence="3">ATCC 43989 / DSM 5975 / JCM 20966 / LMG 6465 / NBRC 14845 / NCIMB 13405 / ORS 571</strain>
    </source>
</reference>
<dbReference type="GO" id="GO:0051920">
    <property type="term" value="F:peroxiredoxin activity"/>
    <property type="evidence" value="ECO:0007669"/>
    <property type="project" value="InterPro"/>
</dbReference>
<dbReference type="InterPro" id="IPR029032">
    <property type="entry name" value="AhpD-like"/>
</dbReference>
<reference evidence="2 3" key="4">
    <citation type="journal article" date="2009" name="Appl. Environ. Microbiol.">
        <title>Comparative genome-wide transcriptional profiling of Azorhizobium caulinodans ORS571 grown under free-living and symbiotic conditions.</title>
        <authorList>
            <person name="Tsukada S."/>
            <person name="Aono T."/>
            <person name="Akiba N."/>
            <person name="Lee KB."/>
            <person name="Liu CT."/>
            <person name="Toyazaki H."/>
            <person name="Oyaizu H."/>
        </authorList>
    </citation>
    <scope>NUCLEOTIDE SEQUENCE [LARGE SCALE GENOMIC DNA]</scope>
    <source>
        <strain evidence="3">ATCC 43989 / DSM 5975 / JCM 20966 / LMG 6465 / NBRC 14845 / NCIMB 13405 / ORS 571</strain>
    </source>
</reference>
<dbReference type="KEGG" id="azc:AZC_0390"/>
<dbReference type="eggNOG" id="COG2128">
    <property type="taxonomic scope" value="Bacteria"/>
</dbReference>
<evidence type="ECO:0000313" key="3">
    <source>
        <dbReference type="Proteomes" id="UP000000270"/>
    </source>
</evidence>
<dbReference type="InterPro" id="IPR004675">
    <property type="entry name" value="AhpD_core"/>
</dbReference>
<evidence type="ECO:0000259" key="1">
    <source>
        <dbReference type="Pfam" id="PF02627"/>
    </source>
</evidence>
<dbReference type="SUPFAM" id="SSF69118">
    <property type="entry name" value="AhpD-like"/>
    <property type="match status" value="1"/>
</dbReference>
<dbReference type="Pfam" id="PF02627">
    <property type="entry name" value="CMD"/>
    <property type="match status" value="1"/>
</dbReference>
<dbReference type="AlphaFoldDB" id="A8IK22"/>
<feature type="domain" description="Carboxymuconolactone decarboxylase-like" evidence="1">
    <location>
        <begin position="38"/>
        <end position="118"/>
    </location>
</feature>
<gene>
    <name evidence="2" type="ordered locus">AZC_0390</name>
</gene>